<dbReference type="EMBL" id="UXAW01000090">
    <property type="protein sequence ID" value="VDC32061.1"/>
    <property type="molecule type" value="Genomic_DNA"/>
</dbReference>
<dbReference type="PANTHER" id="PTHR43875">
    <property type="entry name" value="MALTODEXTRIN IMPORT ATP-BINDING PROTEIN MSMX"/>
    <property type="match status" value="1"/>
</dbReference>
<comment type="similarity">
    <text evidence="1">Belongs to the ABC transporter superfamily.</text>
</comment>
<dbReference type="SMART" id="SM00382">
    <property type="entry name" value="AAA"/>
    <property type="match status" value="1"/>
</dbReference>
<accession>A0A3P5XST1</accession>
<dbReference type="Proteomes" id="UP000277498">
    <property type="component" value="Unassembled WGS sequence"/>
</dbReference>
<name>A0A3P5XST1_9RHOB</name>
<dbReference type="GO" id="GO:0005524">
    <property type="term" value="F:ATP binding"/>
    <property type="evidence" value="ECO:0007669"/>
    <property type="project" value="UniProtKB-KW"/>
</dbReference>
<dbReference type="SUPFAM" id="SSF50331">
    <property type="entry name" value="MOP-like"/>
    <property type="match status" value="1"/>
</dbReference>
<dbReference type="Pfam" id="PF00005">
    <property type="entry name" value="ABC_tran"/>
    <property type="match status" value="1"/>
</dbReference>
<dbReference type="PANTHER" id="PTHR43875:SF1">
    <property type="entry name" value="OSMOPROTECTIVE COMPOUNDS UPTAKE ATP-BINDING PROTEIN GGTA"/>
    <property type="match status" value="1"/>
</dbReference>
<dbReference type="Gene3D" id="2.40.50.140">
    <property type="entry name" value="Nucleic acid-binding proteins"/>
    <property type="match status" value="1"/>
</dbReference>
<evidence type="ECO:0000313" key="9">
    <source>
        <dbReference type="Proteomes" id="UP000277498"/>
    </source>
</evidence>
<dbReference type="CDD" id="cd03259">
    <property type="entry name" value="ABC_Carb_Solutes_like"/>
    <property type="match status" value="1"/>
</dbReference>
<sequence length="367" mass="40123">MVLELKGVGKSVAGRPHIHPTDLRLDGGTMNVLLGPTLSGKTTLMRLMAGLDQPTTGRVFQNGEDVTGRRVQDRGVAMVYQQFINYPGMTVYENIASPLRILRRPREEIDRRVRETAEMLRLTPMLERKPLELSGGQQQRCALARALVKGAGLVLLDEPLANLDYKLREELRMEIPKIFEASGAIFVYATTEPEEALLLGGNTATLWQGRVTQFGPTAQVYRQPKDATTARVFSDPPMNFVPIFREGNRICFGATANAPAEGALAALPEGRYIAGFRANHLRINRHSGAAVEFDAKVLVTEITGSETFIHVGHGEDRWIGLVGGIHNLEAGAPLSVWLDPAHVYVFGPDGELVVPAGYALAPQEKVA</sequence>
<keyword evidence="3" id="KW-1003">Cell membrane</keyword>
<evidence type="ECO:0000256" key="1">
    <source>
        <dbReference type="ARBA" id="ARBA00005417"/>
    </source>
</evidence>
<keyword evidence="9" id="KW-1185">Reference proteome</keyword>
<dbReference type="GO" id="GO:0055052">
    <property type="term" value="C:ATP-binding cassette (ABC) transporter complex, substrate-binding subunit-containing"/>
    <property type="evidence" value="ECO:0007669"/>
    <property type="project" value="TreeGrafter"/>
</dbReference>
<reference evidence="8 9" key="1">
    <citation type="submission" date="2018-11" db="EMBL/GenBank/DDBJ databases">
        <authorList>
            <person name="Criscuolo A."/>
        </authorList>
    </citation>
    <scope>NUCLEOTIDE SEQUENCE [LARGE SCALE GENOMIC DNA]</scope>
    <source>
        <strain evidence="8">ACIP111625</strain>
    </source>
</reference>
<gene>
    <name evidence="8" type="primary">ugpC_2</name>
    <name evidence="8" type="ORF">XINFAN_03302</name>
</gene>
<keyword evidence="2" id="KW-0813">Transport</keyword>
<dbReference type="InterPro" id="IPR008995">
    <property type="entry name" value="Mo/tungstate-bd_C_term_dom"/>
</dbReference>
<protein>
    <submittedName>
        <fullName evidence="8">sn-glycerol-3-phosphate import ATP-binding protein UgpC</fullName>
        <ecNumber evidence="8">3.6.3.20</ecNumber>
    </submittedName>
</protein>
<dbReference type="RefSeq" id="WP_124088004.1">
    <property type="nucleotide sequence ID" value="NZ_UXAW01000090.1"/>
</dbReference>
<dbReference type="InterPro" id="IPR027417">
    <property type="entry name" value="P-loop_NTPase"/>
</dbReference>
<dbReference type="OrthoDB" id="9802264at2"/>
<dbReference type="InterPro" id="IPR015853">
    <property type="entry name" value="ABC_transpr_FbpC"/>
</dbReference>
<evidence type="ECO:0000256" key="6">
    <source>
        <dbReference type="ARBA" id="ARBA00023136"/>
    </source>
</evidence>
<keyword evidence="8" id="KW-0378">Hydrolase</keyword>
<dbReference type="PROSITE" id="PS50893">
    <property type="entry name" value="ABC_TRANSPORTER_2"/>
    <property type="match status" value="1"/>
</dbReference>
<keyword evidence="6" id="KW-0472">Membrane</keyword>
<dbReference type="InterPro" id="IPR047641">
    <property type="entry name" value="ABC_transpr_MalK/UgpC-like"/>
</dbReference>
<keyword evidence="4" id="KW-0547">Nucleotide-binding</keyword>
<dbReference type="GO" id="GO:0015408">
    <property type="term" value="F:ABC-type ferric iron transporter activity"/>
    <property type="evidence" value="ECO:0007669"/>
    <property type="project" value="InterPro"/>
</dbReference>
<evidence type="ECO:0000256" key="4">
    <source>
        <dbReference type="ARBA" id="ARBA00022741"/>
    </source>
</evidence>
<proteinExistence type="inferred from homology"/>
<evidence type="ECO:0000256" key="2">
    <source>
        <dbReference type="ARBA" id="ARBA00022448"/>
    </source>
</evidence>
<dbReference type="GO" id="GO:0016887">
    <property type="term" value="F:ATP hydrolysis activity"/>
    <property type="evidence" value="ECO:0007669"/>
    <property type="project" value="InterPro"/>
</dbReference>
<keyword evidence="5 8" id="KW-0067">ATP-binding</keyword>
<evidence type="ECO:0000256" key="5">
    <source>
        <dbReference type="ARBA" id="ARBA00022840"/>
    </source>
</evidence>
<evidence type="ECO:0000256" key="3">
    <source>
        <dbReference type="ARBA" id="ARBA00022475"/>
    </source>
</evidence>
<dbReference type="InterPro" id="IPR003593">
    <property type="entry name" value="AAA+_ATPase"/>
</dbReference>
<dbReference type="EC" id="3.6.3.20" evidence="8"/>
<evidence type="ECO:0000313" key="8">
    <source>
        <dbReference type="EMBL" id="VDC32061.1"/>
    </source>
</evidence>
<organism evidence="8 9">
    <name type="scientific">Pseudogemmobacter humi</name>
    <dbReference type="NCBI Taxonomy" id="2483812"/>
    <lineage>
        <taxon>Bacteria</taxon>
        <taxon>Pseudomonadati</taxon>
        <taxon>Pseudomonadota</taxon>
        <taxon>Alphaproteobacteria</taxon>
        <taxon>Rhodobacterales</taxon>
        <taxon>Paracoccaceae</taxon>
        <taxon>Pseudogemmobacter</taxon>
    </lineage>
</organism>
<dbReference type="AlphaFoldDB" id="A0A3P5XST1"/>
<evidence type="ECO:0000259" key="7">
    <source>
        <dbReference type="PROSITE" id="PS50893"/>
    </source>
</evidence>
<dbReference type="Gene3D" id="3.40.50.300">
    <property type="entry name" value="P-loop containing nucleotide triphosphate hydrolases"/>
    <property type="match status" value="1"/>
</dbReference>
<dbReference type="InterPro" id="IPR003439">
    <property type="entry name" value="ABC_transporter-like_ATP-bd"/>
</dbReference>
<dbReference type="Gene3D" id="2.40.50.100">
    <property type="match status" value="1"/>
</dbReference>
<dbReference type="SUPFAM" id="SSF52540">
    <property type="entry name" value="P-loop containing nucleoside triphosphate hydrolases"/>
    <property type="match status" value="1"/>
</dbReference>
<dbReference type="InterPro" id="IPR012340">
    <property type="entry name" value="NA-bd_OB-fold"/>
</dbReference>
<feature type="domain" description="ABC transporter" evidence="7">
    <location>
        <begin position="3"/>
        <end position="233"/>
    </location>
</feature>